<dbReference type="PANTHER" id="PTHR46148">
    <property type="entry name" value="CHROMO DOMAIN-CONTAINING PROTEIN"/>
    <property type="match status" value="1"/>
</dbReference>
<dbReference type="PANTHER" id="PTHR46148:SF52">
    <property type="entry name" value="OS04G0603800 PROTEIN"/>
    <property type="match status" value="1"/>
</dbReference>
<dbReference type="EMBL" id="JACGWJ010000026">
    <property type="protein sequence ID" value="KAL0313428.1"/>
    <property type="molecule type" value="Genomic_DNA"/>
</dbReference>
<reference evidence="2" key="2">
    <citation type="journal article" date="2024" name="Plant">
        <title>Genomic evolution and insights into agronomic trait innovations of Sesamum species.</title>
        <authorList>
            <person name="Miao H."/>
            <person name="Wang L."/>
            <person name="Qu L."/>
            <person name="Liu H."/>
            <person name="Sun Y."/>
            <person name="Le M."/>
            <person name="Wang Q."/>
            <person name="Wei S."/>
            <person name="Zheng Y."/>
            <person name="Lin W."/>
            <person name="Duan Y."/>
            <person name="Cao H."/>
            <person name="Xiong S."/>
            <person name="Wang X."/>
            <person name="Wei L."/>
            <person name="Li C."/>
            <person name="Ma Q."/>
            <person name="Ju M."/>
            <person name="Zhao R."/>
            <person name="Li G."/>
            <person name="Mu C."/>
            <person name="Tian Q."/>
            <person name="Mei H."/>
            <person name="Zhang T."/>
            <person name="Gao T."/>
            <person name="Zhang H."/>
        </authorList>
    </citation>
    <scope>NUCLEOTIDE SEQUENCE</scope>
    <source>
        <strain evidence="2">G02</strain>
    </source>
</reference>
<evidence type="ECO:0000313" key="2">
    <source>
        <dbReference type="EMBL" id="KAL0313428.1"/>
    </source>
</evidence>
<accession>A0AAW2L3L6</accession>
<organism evidence="2">
    <name type="scientific">Sesamum radiatum</name>
    <name type="common">Black benniseed</name>
    <dbReference type="NCBI Taxonomy" id="300843"/>
    <lineage>
        <taxon>Eukaryota</taxon>
        <taxon>Viridiplantae</taxon>
        <taxon>Streptophyta</taxon>
        <taxon>Embryophyta</taxon>
        <taxon>Tracheophyta</taxon>
        <taxon>Spermatophyta</taxon>
        <taxon>Magnoliopsida</taxon>
        <taxon>eudicotyledons</taxon>
        <taxon>Gunneridae</taxon>
        <taxon>Pentapetalae</taxon>
        <taxon>asterids</taxon>
        <taxon>lamiids</taxon>
        <taxon>Lamiales</taxon>
        <taxon>Pedaliaceae</taxon>
        <taxon>Sesamum</taxon>
    </lineage>
</organism>
<name>A0AAW2L3L6_SESRA</name>
<dbReference type="Pfam" id="PF24626">
    <property type="entry name" value="SH3_Tf2-1"/>
    <property type="match status" value="1"/>
</dbReference>
<reference evidence="2" key="1">
    <citation type="submission" date="2020-06" db="EMBL/GenBank/DDBJ databases">
        <authorList>
            <person name="Li T."/>
            <person name="Hu X."/>
            <person name="Zhang T."/>
            <person name="Song X."/>
            <person name="Zhang H."/>
            <person name="Dai N."/>
            <person name="Sheng W."/>
            <person name="Hou X."/>
            <person name="Wei L."/>
        </authorList>
    </citation>
    <scope>NUCLEOTIDE SEQUENCE</scope>
    <source>
        <strain evidence="2">G02</strain>
        <tissue evidence="2">Leaf</tissue>
    </source>
</reference>
<feature type="domain" description="Tf2-1-like SH3-like" evidence="1">
    <location>
        <begin position="17"/>
        <end position="73"/>
    </location>
</feature>
<gene>
    <name evidence="2" type="ORF">Sradi_5742100</name>
</gene>
<comment type="caution">
    <text evidence="2">The sequence shown here is derived from an EMBL/GenBank/DDBJ whole genome shotgun (WGS) entry which is preliminary data.</text>
</comment>
<protein>
    <recommendedName>
        <fullName evidence="1">Tf2-1-like SH3-like domain-containing protein</fullName>
    </recommendedName>
</protein>
<evidence type="ECO:0000259" key="1">
    <source>
        <dbReference type="Pfam" id="PF24626"/>
    </source>
</evidence>
<dbReference type="InterPro" id="IPR056924">
    <property type="entry name" value="SH3_Tf2-1"/>
</dbReference>
<sequence>MKTQADRRQSEWEFAVGDWVFVKLKPYKQMSLAPRYFGPLQVVQRIGAVAYKLELPEFARIHPVFHVSQLNKKVSSAMSTTHLPVTLTAHGHVVLEPKVVLDRRLNRKNNHPSRRFSSNGSMPLLKIARGRTYMISSPGFHTLVLEDKDCFGGGNCNKARGKVAIITKKRRKTIALL</sequence>
<dbReference type="AlphaFoldDB" id="A0AAW2L3L6"/>
<proteinExistence type="predicted"/>